<feature type="binding site" evidence="9">
    <location>
        <begin position="39"/>
        <end position="43"/>
    </location>
    <ligand>
        <name>substrate</name>
    </ligand>
</feature>
<keyword evidence="1 9" id="KW-0808">Transferase</keyword>
<sequence length="305" mass="32303">MRKVIVFGSLNMDLSIESDRLPLEGETMFGRNFIVNAGGKGANQAVAAAKMGAEVHMVGAVGGDLFGDHLIASLAETGVGCEYVTRCENVATGVAVIIRCKGDNRIILGAGANLCPTAHDAACAIEELAQPEDIFLTQLECDFDETLGALRYAHEKDLYTVINPAPACELPAEIYHSIDMLVVNETECELLTGIYPADENACRRALQLFCDRGVETAIITLGERGSILQSSGQTLVSIPPTVNAVDTTCAGDTYIGAMVAAHTRACSLDEAMELATNASALTTTTVGAQQSIPYLEDVPRPQCFV</sequence>
<dbReference type="InterPro" id="IPR011877">
    <property type="entry name" value="Ribokinase"/>
</dbReference>
<feature type="binding site" evidence="9">
    <location>
        <begin position="251"/>
        <end position="252"/>
    </location>
    <ligand>
        <name>ATP</name>
        <dbReference type="ChEBI" id="CHEBI:30616"/>
    </ligand>
</feature>
<comment type="caution">
    <text evidence="9">Lacks conserved residue(s) required for the propagation of feature annotation.</text>
</comment>
<feature type="binding site" evidence="9">
    <location>
        <position position="287"/>
    </location>
    <ligand>
        <name>K(+)</name>
        <dbReference type="ChEBI" id="CHEBI:29103"/>
    </ligand>
</feature>
<dbReference type="InterPro" id="IPR002139">
    <property type="entry name" value="Ribo/fructo_kinase"/>
</dbReference>
<evidence type="ECO:0000259" key="10">
    <source>
        <dbReference type="Pfam" id="PF00294"/>
    </source>
</evidence>
<feature type="binding site" evidence="9">
    <location>
        <position position="140"/>
    </location>
    <ligand>
        <name>substrate</name>
    </ligand>
</feature>
<feature type="binding site" evidence="9">
    <location>
        <position position="291"/>
    </location>
    <ligand>
        <name>K(+)</name>
        <dbReference type="ChEBI" id="CHEBI:29103"/>
    </ligand>
</feature>
<dbReference type="RefSeq" id="WP_012802851.1">
    <property type="nucleotide sequence ID" value="NC_013170.1"/>
</dbReference>
<dbReference type="CDD" id="cd01174">
    <property type="entry name" value="ribokinase"/>
    <property type="match status" value="1"/>
</dbReference>
<dbReference type="HAMAP" id="MF_01987">
    <property type="entry name" value="Ribokinase"/>
    <property type="match status" value="1"/>
</dbReference>
<dbReference type="GO" id="GO:0046872">
    <property type="term" value="F:metal ion binding"/>
    <property type="evidence" value="ECO:0007669"/>
    <property type="project" value="UniProtKB-KW"/>
</dbReference>
<keyword evidence="6 9" id="KW-0460">Magnesium</keyword>
<comment type="activity regulation">
    <text evidence="9">Activated by a monovalent cation that binds near, but not in, the active site. The most likely occupant of the site in vivo is potassium. Ion binding induces a conformational change that may alter substrate affinity.</text>
</comment>
<comment type="subcellular location">
    <subcellularLocation>
        <location evidence="9">Cytoplasm</location>
    </subcellularLocation>
</comment>
<dbReference type="GO" id="GO:0004747">
    <property type="term" value="F:ribokinase activity"/>
    <property type="evidence" value="ECO:0007669"/>
    <property type="project" value="UniProtKB-UniRule"/>
</dbReference>
<comment type="catalytic activity">
    <reaction evidence="9">
        <text>D-ribose + ATP = D-ribose 5-phosphate + ADP + H(+)</text>
        <dbReference type="Rhea" id="RHEA:13697"/>
        <dbReference type="ChEBI" id="CHEBI:15378"/>
        <dbReference type="ChEBI" id="CHEBI:30616"/>
        <dbReference type="ChEBI" id="CHEBI:47013"/>
        <dbReference type="ChEBI" id="CHEBI:78346"/>
        <dbReference type="ChEBI" id="CHEBI:456216"/>
        <dbReference type="EC" id="2.7.1.15"/>
    </reaction>
</comment>
<dbReference type="HOGENOM" id="CLU_027634_2_0_11"/>
<dbReference type="EMBL" id="CP001682">
    <property type="protein sequence ID" value="ACU94163.1"/>
    <property type="molecule type" value="Genomic_DNA"/>
</dbReference>
<keyword evidence="8 9" id="KW-0119">Carbohydrate metabolism</keyword>
<evidence type="ECO:0000256" key="8">
    <source>
        <dbReference type="ARBA" id="ARBA00023277"/>
    </source>
</evidence>
<feature type="binding site" evidence="9">
    <location>
        <position position="285"/>
    </location>
    <ligand>
        <name>K(+)</name>
        <dbReference type="ChEBI" id="CHEBI:29103"/>
    </ligand>
</feature>
<keyword evidence="4 9" id="KW-0418">Kinase</keyword>
<reference evidence="11 12" key="1">
    <citation type="journal article" date="2009" name="Stand. Genomic Sci.">
        <title>Complete genome sequence of Cryptobacterium curtum type strain (12-3).</title>
        <authorList>
            <person name="Mavrommatis K."/>
            <person name="Pukall R."/>
            <person name="Rohde C."/>
            <person name="Chen F."/>
            <person name="Sims D."/>
            <person name="Brettin T."/>
            <person name="Kuske C."/>
            <person name="Detter J.C."/>
            <person name="Han C."/>
            <person name="Lapidus A."/>
            <person name="Copeland A."/>
            <person name="Glavina Del Rio T."/>
            <person name="Nolan M."/>
            <person name="Lucas S."/>
            <person name="Tice H."/>
            <person name="Cheng J.F."/>
            <person name="Bruce D."/>
            <person name="Goodwin L."/>
            <person name="Pitluck S."/>
            <person name="Ovchinnikova G."/>
            <person name="Pati A."/>
            <person name="Ivanova N."/>
            <person name="Chen A."/>
            <person name="Palaniappan K."/>
            <person name="Chain P."/>
            <person name="D'haeseleer P."/>
            <person name="Goker M."/>
            <person name="Bristow J."/>
            <person name="Eisen J.A."/>
            <person name="Markowitz V."/>
            <person name="Hugenholtz P."/>
            <person name="Rohde M."/>
            <person name="Klenk H.P."/>
            <person name="Kyrpides N.C."/>
        </authorList>
    </citation>
    <scope>NUCLEOTIDE SEQUENCE [LARGE SCALE GENOMIC DNA]</scope>
    <source>
        <strain evidence="12">ATCC 700683 / DSM 15641 / 12-3</strain>
    </source>
</reference>
<dbReference type="PANTHER" id="PTHR10584">
    <property type="entry name" value="SUGAR KINASE"/>
    <property type="match status" value="1"/>
</dbReference>
<keyword evidence="2 9" id="KW-0479">Metal-binding</keyword>
<feature type="active site" description="Proton acceptor" evidence="9">
    <location>
        <position position="252"/>
    </location>
</feature>
<feature type="binding site" evidence="9">
    <location>
        <begin position="11"/>
        <end position="13"/>
    </location>
    <ligand>
        <name>substrate</name>
    </ligand>
</feature>
<feature type="binding site" evidence="9">
    <location>
        <position position="248"/>
    </location>
    <ligand>
        <name>K(+)</name>
        <dbReference type="ChEBI" id="CHEBI:29103"/>
    </ligand>
</feature>
<feature type="binding site" evidence="9">
    <location>
        <position position="252"/>
    </location>
    <ligand>
        <name>substrate</name>
    </ligand>
</feature>
<dbReference type="eggNOG" id="COG0524">
    <property type="taxonomic scope" value="Bacteria"/>
</dbReference>
<dbReference type="UniPathway" id="UPA00916">
    <property type="reaction ID" value="UER00889"/>
</dbReference>
<keyword evidence="12" id="KW-1185">Reference proteome</keyword>
<protein>
    <recommendedName>
        <fullName evidence="9">Ribokinase</fullName>
        <shortName evidence="9">RK</shortName>
        <ecNumber evidence="9">2.7.1.15</ecNumber>
    </recommendedName>
</protein>
<gene>
    <name evidence="9" type="primary">rbsK</name>
    <name evidence="11" type="ordered locus">Ccur_04400</name>
</gene>
<dbReference type="AlphaFoldDB" id="C7MMM3"/>
<dbReference type="InterPro" id="IPR011611">
    <property type="entry name" value="PfkB_dom"/>
</dbReference>
<evidence type="ECO:0000256" key="7">
    <source>
        <dbReference type="ARBA" id="ARBA00022958"/>
    </source>
</evidence>
<comment type="function">
    <text evidence="9">Catalyzes the phosphorylation of ribose at O-5 in a reaction requiring ATP and magnesium. The resulting D-ribose-5-phosphate can then be used either for sythesis of nucleotides, histidine, and tryptophan, or as a component of the pentose phosphate pathway.</text>
</comment>
<feature type="binding site" evidence="9">
    <location>
        <begin position="220"/>
        <end position="225"/>
    </location>
    <ligand>
        <name>ATP</name>
        <dbReference type="ChEBI" id="CHEBI:30616"/>
    </ligand>
</feature>
<keyword evidence="3 9" id="KW-0547">Nucleotide-binding</keyword>
<accession>C7MMM3</accession>
<dbReference type="SUPFAM" id="SSF53613">
    <property type="entry name" value="Ribokinase-like"/>
    <property type="match status" value="1"/>
</dbReference>
<comment type="pathway">
    <text evidence="9">Carbohydrate metabolism; D-ribose degradation; D-ribose 5-phosphate from beta-D-ribopyranose: step 2/2.</text>
</comment>
<dbReference type="Pfam" id="PF00294">
    <property type="entry name" value="PfkB"/>
    <property type="match status" value="1"/>
</dbReference>
<feature type="binding site" evidence="9">
    <location>
        <position position="282"/>
    </location>
    <ligand>
        <name>K(+)</name>
        <dbReference type="ChEBI" id="CHEBI:29103"/>
    </ligand>
</feature>
<dbReference type="Gene3D" id="3.40.1190.20">
    <property type="match status" value="1"/>
</dbReference>
<keyword evidence="9" id="KW-0963">Cytoplasm</keyword>
<evidence type="ECO:0000313" key="12">
    <source>
        <dbReference type="Proteomes" id="UP000000954"/>
    </source>
</evidence>
<feature type="domain" description="Carbohydrate kinase PfkB" evidence="10">
    <location>
        <begin position="1"/>
        <end position="293"/>
    </location>
</feature>
<evidence type="ECO:0000256" key="2">
    <source>
        <dbReference type="ARBA" id="ARBA00022723"/>
    </source>
</evidence>
<dbReference type="GO" id="GO:0005829">
    <property type="term" value="C:cytosol"/>
    <property type="evidence" value="ECO:0007669"/>
    <property type="project" value="TreeGrafter"/>
</dbReference>
<dbReference type="GO" id="GO:0019303">
    <property type="term" value="P:D-ribose catabolic process"/>
    <property type="evidence" value="ECO:0007669"/>
    <property type="project" value="UniProtKB-UniRule"/>
</dbReference>
<dbReference type="PANTHER" id="PTHR10584:SF166">
    <property type="entry name" value="RIBOKINASE"/>
    <property type="match status" value="1"/>
</dbReference>
<dbReference type="STRING" id="469378.Ccur_04400"/>
<comment type="cofactor">
    <cofactor evidence="9">
        <name>Mg(2+)</name>
        <dbReference type="ChEBI" id="CHEBI:18420"/>
    </cofactor>
    <text evidence="9">Requires a divalent cation, most likely magnesium in vivo, as an electrophilic catalyst to aid phosphoryl group transfer. It is the chelate of the metal and the nucleotide that is the actual substrate.</text>
</comment>
<dbReference type="KEGG" id="ccu:Ccur_04400"/>
<evidence type="ECO:0000256" key="4">
    <source>
        <dbReference type="ARBA" id="ARBA00022777"/>
    </source>
</evidence>
<evidence type="ECO:0000256" key="3">
    <source>
        <dbReference type="ARBA" id="ARBA00022741"/>
    </source>
</evidence>
<evidence type="ECO:0000256" key="6">
    <source>
        <dbReference type="ARBA" id="ARBA00022842"/>
    </source>
</evidence>
<dbReference type="EC" id="2.7.1.15" evidence="9"/>
<dbReference type="PRINTS" id="PR00990">
    <property type="entry name" value="RIBOKINASE"/>
</dbReference>
<keyword evidence="7 9" id="KW-0630">Potassium</keyword>
<evidence type="ECO:0000256" key="1">
    <source>
        <dbReference type="ARBA" id="ARBA00022679"/>
    </source>
</evidence>
<comment type="subunit">
    <text evidence="9">Homodimer.</text>
</comment>
<feature type="binding site" evidence="9">
    <location>
        <position position="246"/>
    </location>
    <ligand>
        <name>K(+)</name>
        <dbReference type="ChEBI" id="CHEBI:29103"/>
    </ligand>
</feature>
<evidence type="ECO:0000313" key="11">
    <source>
        <dbReference type="EMBL" id="ACU94163.1"/>
    </source>
</evidence>
<dbReference type="OrthoDB" id="9775849at2"/>
<feature type="binding site" evidence="9">
    <location>
        <position position="184"/>
    </location>
    <ligand>
        <name>ATP</name>
        <dbReference type="ChEBI" id="CHEBI:30616"/>
    </ligand>
</feature>
<name>C7MMM3_CRYCD</name>
<proteinExistence type="inferred from homology"/>
<dbReference type="Proteomes" id="UP000000954">
    <property type="component" value="Chromosome"/>
</dbReference>
<evidence type="ECO:0000256" key="9">
    <source>
        <dbReference type="HAMAP-Rule" id="MF_01987"/>
    </source>
</evidence>
<dbReference type="GO" id="GO:0005524">
    <property type="term" value="F:ATP binding"/>
    <property type="evidence" value="ECO:0007669"/>
    <property type="project" value="UniProtKB-UniRule"/>
</dbReference>
<dbReference type="InterPro" id="IPR029056">
    <property type="entry name" value="Ribokinase-like"/>
</dbReference>
<keyword evidence="5 9" id="KW-0067">ATP-binding</keyword>
<organism evidence="11 12">
    <name type="scientific">Cryptobacterium curtum (strain ATCC 700683 / DSM 15641 / CCUG 43107 / 12-3)</name>
    <dbReference type="NCBI Taxonomy" id="469378"/>
    <lineage>
        <taxon>Bacteria</taxon>
        <taxon>Bacillati</taxon>
        <taxon>Actinomycetota</taxon>
        <taxon>Coriobacteriia</taxon>
        <taxon>Eggerthellales</taxon>
        <taxon>Eggerthellaceae</taxon>
        <taxon>Cryptobacterium</taxon>
    </lineage>
</organism>
<evidence type="ECO:0000256" key="5">
    <source>
        <dbReference type="ARBA" id="ARBA00022840"/>
    </source>
</evidence>
<comment type="similarity">
    <text evidence="9">Belongs to the carbohydrate kinase PfkB family. Ribokinase subfamily.</text>
</comment>